<evidence type="ECO:0000256" key="1">
    <source>
        <dbReference type="SAM" id="Phobius"/>
    </source>
</evidence>
<evidence type="ECO:0000313" key="2">
    <source>
        <dbReference type="EMBL" id="MDF8371314.1"/>
    </source>
</evidence>
<protein>
    <submittedName>
        <fullName evidence="2">Uncharacterized protein</fullName>
    </submittedName>
</protein>
<keyword evidence="1" id="KW-0812">Transmembrane</keyword>
<dbReference type="EMBL" id="JAANXN010000007">
    <property type="protein sequence ID" value="MDF8371314.1"/>
    <property type="molecule type" value="Genomic_DNA"/>
</dbReference>
<gene>
    <name evidence="2" type="ORF">G9403_06610</name>
</gene>
<proteinExistence type="predicted"/>
<sequence>MIKFLKKYEYVFYIIMMSVFIGIPILIQLHIGIVYELAKKMTPGNHSDWIQFWGSYFGFIPTGLVTFMVLGFQFKRQEEADDKNFEKQLKKQKQEFLFEQEVLKIIELQHLSIDNYQILESFKENISEKREDTREKWDITWKKIEYNRSTIQIWQDSLIVKRFKNFEGVDNNLSLFSDFNDISEEKNYFDKILSSQPNHYIDDIDLAKLASAVSEIADNYLNIYNILVEYEVNLEESLSA</sequence>
<evidence type="ECO:0000313" key="3">
    <source>
        <dbReference type="Proteomes" id="UP001215461"/>
    </source>
</evidence>
<keyword evidence="1" id="KW-1133">Transmembrane helix</keyword>
<dbReference type="AlphaFoldDB" id="A0ABD4XJ75"/>
<feature type="transmembrane region" description="Helical" evidence="1">
    <location>
        <begin position="53"/>
        <end position="74"/>
    </location>
</feature>
<accession>A0ABD4XJ75</accession>
<name>A0ABD4XJ75_WEIPA</name>
<feature type="transmembrane region" description="Helical" evidence="1">
    <location>
        <begin position="12"/>
        <end position="33"/>
    </location>
</feature>
<dbReference type="Proteomes" id="UP001215461">
    <property type="component" value="Unassembled WGS sequence"/>
</dbReference>
<reference evidence="2 3" key="1">
    <citation type="submission" date="2020-03" db="EMBL/GenBank/DDBJ databases">
        <title>Comparative genomics of Weissella paramesenteroides.</title>
        <authorList>
            <person name="Kant R."/>
            <person name="Takala T."/>
            <person name="Saris P."/>
        </authorList>
    </citation>
    <scope>NUCLEOTIDE SEQUENCE [LARGE SCALE GENOMIC DNA]</scope>
    <source>
        <strain evidence="2 3">SJ27-4</strain>
    </source>
</reference>
<dbReference type="RefSeq" id="WP_277362340.1">
    <property type="nucleotide sequence ID" value="NZ_JAANXN010000007.1"/>
</dbReference>
<keyword evidence="1" id="KW-0472">Membrane</keyword>
<comment type="caution">
    <text evidence="2">The sequence shown here is derived from an EMBL/GenBank/DDBJ whole genome shotgun (WGS) entry which is preliminary data.</text>
</comment>
<organism evidence="2 3">
    <name type="scientific">Weissella paramesenteroides</name>
    <name type="common">Leuconostoc paramesenteroides</name>
    <dbReference type="NCBI Taxonomy" id="1249"/>
    <lineage>
        <taxon>Bacteria</taxon>
        <taxon>Bacillati</taxon>
        <taxon>Bacillota</taxon>
        <taxon>Bacilli</taxon>
        <taxon>Lactobacillales</taxon>
        <taxon>Lactobacillaceae</taxon>
        <taxon>Weissella</taxon>
    </lineage>
</organism>